<dbReference type="Pfam" id="PF14344">
    <property type="entry name" value="DUF4397"/>
    <property type="match status" value="1"/>
</dbReference>
<keyword evidence="1" id="KW-1133">Transmembrane helix</keyword>
<feature type="transmembrane region" description="Helical" evidence="1">
    <location>
        <begin position="271"/>
        <end position="290"/>
    </location>
</feature>
<feature type="chain" id="PRO_5003689382" evidence="2">
    <location>
        <begin position="44"/>
        <end position="304"/>
    </location>
</feature>
<evidence type="ECO:0000313" key="5">
    <source>
        <dbReference type="Proteomes" id="UP000006461"/>
    </source>
</evidence>
<evidence type="ECO:0000256" key="1">
    <source>
        <dbReference type="SAM" id="Phobius"/>
    </source>
</evidence>
<reference evidence="4 5" key="1">
    <citation type="journal article" date="2012" name="J. Bacteriol.">
        <title>Genome Sequence of Radiation-Resistant Modestobacter marinus Strain BC501, a Representative Actinobacterium That Thrives on Calcareous Stone Surfaces.</title>
        <authorList>
            <person name="Normand P."/>
            <person name="Gury J."/>
            <person name="Pujic P."/>
            <person name="Chouaia B."/>
            <person name="Crotti E."/>
            <person name="Brusetti L."/>
            <person name="Daffonchio D."/>
            <person name="Vacherie B."/>
            <person name="Barbe V."/>
            <person name="Medigue C."/>
            <person name="Calteau A."/>
            <person name="Ghodhbane-Gtari F."/>
            <person name="Essoussi I."/>
            <person name="Nouioui I."/>
            <person name="Abbassi-Ghozzi I."/>
            <person name="Gtari M."/>
        </authorList>
    </citation>
    <scope>NUCLEOTIDE SEQUENCE [LARGE SCALE GENOMIC DNA]</scope>
    <source>
        <strain evidence="5">BC 501</strain>
    </source>
</reference>
<evidence type="ECO:0000256" key="2">
    <source>
        <dbReference type="SAM" id="SignalP"/>
    </source>
</evidence>
<name>I4F2P4_MODI5</name>
<keyword evidence="2" id="KW-0732">Signal</keyword>
<protein>
    <submittedName>
        <fullName evidence="4">LPXTG-motif cell wall anchor domain protein</fullName>
    </submittedName>
</protein>
<dbReference type="EMBL" id="FO203431">
    <property type="protein sequence ID" value="CCH89907.1"/>
    <property type="molecule type" value="Genomic_DNA"/>
</dbReference>
<evidence type="ECO:0000313" key="4">
    <source>
        <dbReference type="EMBL" id="CCH89907.1"/>
    </source>
</evidence>
<dbReference type="HOGENOM" id="CLU_069060_1_0_11"/>
<keyword evidence="5" id="KW-1185">Reference proteome</keyword>
<proteinExistence type="predicted"/>
<dbReference type="InterPro" id="IPR025510">
    <property type="entry name" value="DUF4397"/>
</dbReference>
<dbReference type="OMA" id="HRWTRVL"/>
<gene>
    <name evidence="4" type="ordered locus">MODMU_4524</name>
</gene>
<feature type="signal peptide" evidence="2">
    <location>
        <begin position="1"/>
        <end position="43"/>
    </location>
</feature>
<accession>I4F2P4</accession>
<dbReference type="OrthoDB" id="9783299at2"/>
<dbReference type="PATRIC" id="fig|477641.3.peg.4235"/>
<dbReference type="KEGG" id="mmar:MODMU_4524"/>
<organism evidence="4 5">
    <name type="scientific">Modestobacter italicus (strain DSM 44449 / CECT 9708 / BC 501)</name>
    <dbReference type="NCBI Taxonomy" id="2732864"/>
    <lineage>
        <taxon>Bacteria</taxon>
        <taxon>Bacillati</taxon>
        <taxon>Actinomycetota</taxon>
        <taxon>Actinomycetes</taxon>
        <taxon>Geodermatophilales</taxon>
        <taxon>Geodermatophilaceae</taxon>
        <taxon>Modestobacter</taxon>
    </lineage>
</organism>
<dbReference type="AlphaFoldDB" id="I4F2P4"/>
<dbReference type="STRING" id="477641.MODMU_4524"/>
<evidence type="ECO:0000259" key="3">
    <source>
        <dbReference type="Pfam" id="PF14344"/>
    </source>
</evidence>
<feature type="domain" description="DUF4397" evidence="3">
    <location>
        <begin position="52"/>
        <end position="166"/>
    </location>
</feature>
<dbReference type="Proteomes" id="UP000006461">
    <property type="component" value="Chromosome"/>
</dbReference>
<keyword evidence="1" id="KW-0472">Membrane</keyword>
<keyword evidence="1" id="KW-0812">Transmembrane</keyword>
<dbReference type="eggNOG" id="ENOG50332BI">
    <property type="taxonomic scope" value="Bacteria"/>
</dbReference>
<sequence length="304" mass="29857">MIGYTRSVKQRPASSPLPRRARGPLLALLVAGLCALGLPTASAAPAPGDTGLLRMMHLSPDTPSVDAYIDSVSDPDVGVVLPAVSYGDVSPYQAVPAGTYTVSARKAGAAADSPPALATTVTVAPGQAVTIAGVGYFAQLGFAVLTDDLTLPPSGQSRARVINGAATGSPLGLALDSTSTLAQGLDFARNTDYVDVPGGAGTLTVTPSSAPATDLPVTLDAGSVYTVVVLDRSGGGLTVTAALDAASPGVVPVGGVEAGAGGTAADAGPPVGLLAVAALAGLALLLTTRVRLPRRGRPARHAAS</sequence>